<evidence type="ECO:0000256" key="3">
    <source>
        <dbReference type="ARBA" id="ARBA00022898"/>
    </source>
</evidence>
<feature type="domain" description="Aminotransferase class I/classII large" evidence="6">
    <location>
        <begin position="63"/>
        <end position="409"/>
    </location>
</feature>
<keyword evidence="8" id="KW-1185">Reference proteome</keyword>
<protein>
    <recommendedName>
        <fullName evidence="2">cysteine-S-conjugate beta-lyase</fullName>
        <ecNumber evidence="2">4.4.1.13</ecNumber>
    </recommendedName>
</protein>
<dbReference type="InterPro" id="IPR015421">
    <property type="entry name" value="PyrdxlP-dep_Trfase_major"/>
</dbReference>
<evidence type="ECO:0000259" key="6">
    <source>
        <dbReference type="Pfam" id="PF00155"/>
    </source>
</evidence>
<keyword evidence="4 7" id="KW-0456">Lyase</keyword>
<dbReference type="EMBL" id="CP002659">
    <property type="protein sequence ID" value="AEC02637.1"/>
    <property type="molecule type" value="Genomic_DNA"/>
</dbReference>
<gene>
    <name evidence="7" type="ordered locus">Spico_1433</name>
</gene>
<comment type="similarity">
    <text evidence="5">Belongs to the class-II pyridoxal-phosphate-dependent aminotransferase family. MalY/PatB cystathionine beta-lyase subfamily.</text>
</comment>
<dbReference type="eggNOG" id="COG1168">
    <property type="taxonomic scope" value="Bacteria"/>
</dbReference>
<comment type="cofactor">
    <cofactor evidence="1">
        <name>pyridoxal 5'-phosphate</name>
        <dbReference type="ChEBI" id="CHEBI:597326"/>
    </cofactor>
</comment>
<sequence>MSESHYDFDSFVDRSETNSIKFSPRAIQSVCGNPHAHPFWVADMDFRVEKNISDEVTKLAKSGLYGYPTNTETEKSFVDWARRWHGWEVNPSYVVAARGMLSSIAALTELMTNAGEGIIVPTPAYQPFLRITRLTGRCLIDLPLVWSEEQCSYTMDFALLEEQCSRPDTTLMILCSPHNPYGKIWTEQELRAIADITSRHNVAVISDEIHADLIYPGEKHIPFVTIARDYAMAAVTCMAPSKTFNIAGEHISMVIFNDITLRNEFTARQLLLCEHELSLFSLTVGKAAYKYGEPWLKELVVYLKETADFITRYVAEHIPGVTFITPHASFVGVLDCTGLLPLAQADAIAFPALYDPRISPSGGVLSRFFGQRASVAVNDGTWFGGEAYNAMVRFNFGTQRSTIAEALQRMRTAVLAAQKYL</sequence>
<dbReference type="STRING" id="760011.Spico_1433"/>
<dbReference type="SUPFAM" id="SSF53383">
    <property type="entry name" value="PLP-dependent transferases"/>
    <property type="match status" value="1"/>
</dbReference>
<dbReference type="HOGENOM" id="CLU_017584_15_0_12"/>
<dbReference type="AlphaFoldDB" id="F4GI39"/>
<dbReference type="OrthoDB" id="367386at2"/>
<dbReference type="GO" id="GO:0030170">
    <property type="term" value="F:pyridoxal phosphate binding"/>
    <property type="evidence" value="ECO:0007669"/>
    <property type="project" value="InterPro"/>
</dbReference>
<evidence type="ECO:0000256" key="5">
    <source>
        <dbReference type="ARBA" id="ARBA00037974"/>
    </source>
</evidence>
<name>F4GI39_PARC1</name>
<evidence type="ECO:0000313" key="7">
    <source>
        <dbReference type="EMBL" id="AEC02637.1"/>
    </source>
</evidence>
<dbReference type="Gene3D" id="3.90.1150.10">
    <property type="entry name" value="Aspartate Aminotransferase, domain 1"/>
    <property type="match status" value="1"/>
</dbReference>
<dbReference type="Gene3D" id="3.40.640.10">
    <property type="entry name" value="Type I PLP-dependent aspartate aminotransferase-like (Major domain)"/>
    <property type="match status" value="1"/>
</dbReference>
<reference evidence="7 8" key="2">
    <citation type="journal article" date="2012" name="Stand. Genomic Sci.">
        <title>Complete genome sequence of the termite hindgut bacterium Spirochaeta coccoides type strain (SPN1(T)), reclassification in the genus Sphaerochaeta as Sphaerochaeta coccoides comb. nov. and emendations of the family Spirochaetaceae and the genus Sphaerochaeta.</title>
        <authorList>
            <person name="Abt B."/>
            <person name="Han C."/>
            <person name="Scheuner C."/>
            <person name="Lu M."/>
            <person name="Lapidus A."/>
            <person name="Nolan M."/>
            <person name="Lucas S."/>
            <person name="Hammon N."/>
            <person name="Deshpande S."/>
            <person name="Cheng J.F."/>
            <person name="Tapia R."/>
            <person name="Goodwin L.A."/>
            <person name="Pitluck S."/>
            <person name="Liolios K."/>
            <person name="Pagani I."/>
            <person name="Ivanova N."/>
            <person name="Mavromatis K."/>
            <person name="Mikhailova N."/>
            <person name="Huntemann M."/>
            <person name="Pati A."/>
            <person name="Chen A."/>
            <person name="Palaniappan K."/>
            <person name="Land M."/>
            <person name="Hauser L."/>
            <person name="Brambilla E.M."/>
            <person name="Rohde M."/>
            <person name="Spring S."/>
            <person name="Gronow S."/>
            <person name="Goker M."/>
            <person name="Woyke T."/>
            <person name="Bristow J."/>
            <person name="Eisen J.A."/>
            <person name="Markowitz V."/>
            <person name="Hugenholtz P."/>
            <person name="Kyrpides N.C."/>
            <person name="Klenk H.P."/>
            <person name="Detter J.C."/>
        </authorList>
    </citation>
    <scope>NUCLEOTIDE SEQUENCE [LARGE SCALE GENOMIC DNA]</scope>
    <source>
        <strain evidence="8">ATCC BAA-1237 / DSM 17374 / SPN1</strain>
    </source>
</reference>
<dbReference type="InterPro" id="IPR015424">
    <property type="entry name" value="PyrdxlP-dep_Trfase"/>
</dbReference>
<dbReference type="InterPro" id="IPR051798">
    <property type="entry name" value="Class-II_PLP-Dep_Aminotrans"/>
</dbReference>
<evidence type="ECO:0000256" key="4">
    <source>
        <dbReference type="ARBA" id="ARBA00023239"/>
    </source>
</evidence>
<reference evidence="8" key="1">
    <citation type="submission" date="2011-04" db="EMBL/GenBank/DDBJ databases">
        <title>The complete genome of Spirochaeta coccoides DSM 17374.</title>
        <authorList>
            <person name="Lucas S."/>
            <person name="Copeland A."/>
            <person name="Lapidus A."/>
            <person name="Bruce D."/>
            <person name="Goodwin L."/>
            <person name="Pitluck S."/>
            <person name="Peters L."/>
            <person name="Kyrpides N."/>
            <person name="Mavromatis K."/>
            <person name="Pagani I."/>
            <person name="Ivanova N."/>
            <person name="Ovchinnikova G."/>
            <person name="Lu M."/>
            <person name="Detter J.C."/>
            <person name="Tapia R."/>
            <person name="Han C."/>
            <person name="Land M."/>
            <person name="Hauser L."/>
            <person name="Markowitz V."/>
            <person name="Cheng J.-F."/>
            <person name="Hugenholtz P."/>
            <person name="Woyke T."/>
            <person name="Wu D."/>
            <person name="Spring S."/>
            <person name="Schroeder M."/>
            <person name="Brambilla E."/>
            <person name="Klenk H.-P."/>
            <person name="Eisen J.A."/>
        </authorList>
    </citation>
    <scope>NUCLEOTIDE SEQUENCE [LARGE SCALE GENOMIC DNA]</scope>
    <source>
        <strain evidence="8">ATCC BAA-1237 / DSM 17374 / SPN1</strain>
    </source>
</reference>
<evidence type="ECO:0000256" key="1">
    <source>
        <dbReference type="ARBA" id="ARBA00001933"/>
    </source>
</evidence>
<dbReference type="KEGG" id="scc:Spico_1433"/>
<accession>F4GI39</accession>
<dbReference type="InterPro" id="IPR015422">
    <property type="entry name" value="PyrdxlP-dep_Trfase_small"/>
</dbReference>
<dbReference type="RefSeq" id="WP_013740032.1">
    <property type="nucleotide sequence ID" value="NC_015436.1"/>
</dbReference>
<keyword evidence="3" id="KW-0663">Pyridoxal phosphate</keyword>
<dbReference type="PANTHER" id="PTHR43525">
    <property type="entry name" value="PROTEIN MALY"/>
    <property type="match status" value="1"/>
</dbReference>
<dbReference type="PANTHER" id="PTHR43525:SF1">
    <property type="entry name" value="PROTEIN MALY"/>
    <property type="match status" value="1"/>
</dbReference>
<dbReference type="GO" id="GO:0047804">
    <property type="term" value="F:cysteine-S-conjugate beta-lyase activity"/>
    <property type="evidence" value="ECO:0007669"/>
    <property type="project" value="UniProtKB-EC"/>
</dbReference>
<proteinExistence type="inferred from homology"/>
<dbReference type="EC" id="4.4.1.13" evidence="2"/>
<organism evidence="7 8">
    <name type="scientific">Parasphaerochaeta coccoides (strain ATCC BAA-1237 / DSM 17374 / SPN1)</name>
    <name type="common">Sphaerochaeta coccoides</name>
    <dbReference type="NCBI Taxonomy" id="760011"/>
    <lineage>
        <taxon>Bacteria</taxon>
        <taxon>Pseudomonadati</taxon>
        <taxon>Spirochaetota</taxon>
        <taxon>Spirochaetia</taxon>
        <taxon>Spirochaetales</taxon>
        <taxon>Sphaerochaetaceae</taxon>
        <taxon>Parasphaerochaeta</taxon>
    </lineage>
</organism>
<dbReference type="CDD" id="cd00609">
    <property type="entry name" value="AAT_like"/>
    <property type="match status" value="1"/>
</dbReference>
<dbReference type="Proteomes" id="UP000007939">
    <property type="component" value="Chromosome"/>
</dbReference>
<dbReference type="Pfam" id="PF00155">
    <property type="entry name" value="Aminotran_1_2"/>
    <property type="match status" value="1"/>
</dbReference>
<evidence type="ECO:0000256" key="2">
    <source>
        <dbReference type="ARBA" id="ARBA00012224"/>
    </source>
</evidence>
<evidence type="ECO:0000313" key="8">
    <source>
        <dbReference type="Proteomes" id="UP000007939"/>
    </source>
</evidence>
<dbReference type="InterPro" id="IPR004839">
    <property type="entry name" value="Aminotransferase_I/II_large"/>
</dbReference>